<evidence type="ECO:0000313" key="3">
    <source>
        <dbReference type="Proteomes" id="UP000683000"/>
    </source>
</evidence>
<accession>A0A8I2YUB4</accession>
<dbReference type="AlphaFoldDB" id="A0A8I2YUB4"/>
<name>A0A8I2YUB4_9AGAM</name>
<dbReference type="Proteomes" id="UP000683000">
    <property type="component" value="Unassembled WGS sequence"/>
</dbReference>
<protein>
    <submittedName>
        <fullName evidence="2">Uncharacterized protein</fullName>
    </submittedName>
</protein>
<proteinExistence type="predicted"/>
<evidence type="ECO:0000256" key="1">
    <source>
        <dbReference type="SAM" id="MobiDB-lite"/>
    </source>
</evidence>
<organism evidence="2 3">
    <name type="scientific">Boletus reticuloceps</name>
    <dbReference type="NCBI Taxonomy" id="495285"/>
    <lineage>
        <taxon>Eukaryota</taxon>
        <taxon>Fungi</taxon>
        <taxon>Dikarya</taxon>
        <taxon>Basidiomycota</taxon>
        <taxon>Agaricomycotina</taxon>
        <taxon>Agaricomycetes</taxon>
        <taxon>Agaricomycetidae</taxon>
        <taxon>Boletales</taxon>
        <taxon>Boletineae</taxon>
        <taxon>Boletaceae</taxon>
        <taxon>Boletoideae</taxon>
        <taxon>Boletus</taxon>
    </lineage>
</organism>
<comment type="caution">
    <text evidence="2">The sequence shown here is derived from an EMBL/GenBank/DDBJ whole genome shotgun (WGS) entry which is preliminary data.</text>
</comment>
<evidence type="ECO:0000313" key="2">
    <source>
        <dbReference type="EMBL" id="KAG6378521.1"/>
    </source>
</evidence>
<feature type="region of interest" description="Disordered" evidence="1">
    <location>
        <begin position="200"/>
        <end position="225"/>
    </location>
</feature>
<feature type="compositionally biased region" description="Polar residues" evidence="1">
    <location>
        <begin position="214"/>
        <end position="225"/>
    </location>
</feature>
<feature type="region of interest" description="Disordered" evidence="1">
    <location>
        <begin position="1"/>
        <end position="24"/>
    </location>
</feature>
<dbReference type="OrthoDB" id="10017054at2759"/>
<sequence>MASPEVSEIGAKSNDTLLNPGDTEKQTLESHEVIELQAFSERKAWIEDKIKFLEQLPPIQVFVGVDAVRTSADPVPGLPSREQLQEWLAEHDRIEKETEIFDSGELKKLRKFTKAATQRHLSPDDTDLIELTLTAIYELDKLLHLLRDRSEHLDLLGVRLSWEEHRAAAWADLKKLLADIETLLATRARWSSSIYEAMAKHEERPSPRRGSIASMASDTSTTSGAGFSRTARFRLAELLSRDAAQFAGKASSLRHGRIAVAGKALDRLIDNSRKPVPEELLDEQDRLEEKGIHEMENVGKFVMDTVMQWRKADELYVETMKDQNAAQNLLEEIETAKLYHPTSRQSSSFTSRPRHSSSANSPIIPDQLSFNDALVQSLSTEIASAVELVTKVDSLAKEYRANYEAVREVDLVSQSTNELLSKFNSIIDRLSNGISTYDGDGSPPDLSSEACLQPTMHATYLALLPPLLEEAEEAMSTANKLVSTIK</sequence>
<dbReference type="EMBL" id="JAGFBS010000006">
    <property type="protein sequence ID" value="KAG6378521.1"/>
    <property type="molecule type" value="Genomic_DNA"/>
</dbReference>
<feature type="region of interest" description="Disordered" evidence="1">
    <location>
        <begin position="341"/>
        <end position="363"/>
    </location>
</feature>
<keyword evidence="3" id="KW-1185">Reference proteome</keyword>
<gene>
    <name evidence="2" type="ORF">JVT61DRAFT_12782</name>
</gene>
<reference evidence="2" key="1">
    <citation type="submission" date="2021-03" db="EMBL/GenBank/DDBJ databases">
        <title>Evolutionary innovations through gain and loss of genes in the ectomycorrhizal Boletales.</title>
        <authorList>
            <person name="Wu G."/>
            <person name="Miyauchi S."/>
            <person name="Morin E."/>
            <person name="Yang Z.-L."/>
            <person name="Xu J."/>
            <person name="Martin F.M."/>
        </authorList>
    </citation>
    <scope>NUCLEOTIDE SEQUENCE</scope>
    <source>
        <strain evidence="2">BR01</strain>
    </source>
</reference>